<dbReference type="SUPFAM" id="SSF56112">
    <property type="entry name" value="Protein kinase-like (PK-like)"/>
    <property type="match status" value="1"/>
</dbReference>
<evidence type="ECO:0000256" key="1">
    <source>
        <dbReference type="SAM" id="Phobius"/>
    </source>
</evidence>
<dbReference type="GO" id="GO:0004674">
    <property type="term" value="F:protein serine/threonine kinase activity"/>
    <property type="evidence" value="ECO:0007669"/>
    <property type="project" value="UniProtKB-KW"/>
</dbReference>
<keyword evidence="3" id="KW-0808">Transferase</keyword>
<dbReference type="PANTHER" id="PTHR48007">
    <property type="entry name" value="LEUCINE-RICH REPEAT RECEPTOR-LIKE PROTEIN KINASE PXC1"/>
    <property type="match status" value="1"/>
</dbReference>
<accession>A0A067CJC3</accession>
<name>A0A067CJC3_SAPPC</name>
<dbReference type="Pfam" id="PF07714">
    <property type="entry name" value="PK_Tyr_Ser-Thr"/>
    <property type="match status" value="1"/>
</dbReference>
<reference evidence="3 4" key="1">
    <citation type="journal article" date="2013" name="PLoS Genet.">
        <title>Distinctive expansion of potential virulence genes in the genome of the oomycete fish pathogen Saprolegnia parasitica.</title>
        <authorList>
            <person name="Jiang R.H."/>
            <person name="de Bruijn I."/>
            <person name="Haas B.J."/>
            <person name="Belmonte R."/>
            <person name="Lobach L."/>
            <person name="Christie J."/>
            <person name="van den Ackerveken G."/>
            <person name="Bottin A."/>
            <person name="Bulone V."/>
            <person name="Diaz-Moreno S.M."/>
            <person name="Dumas B."/>
            <person name="Fan L."/>
            <person name="Gaulin E."/>
            <person name="Govers F."/>
            <person name="Grenville-Briggs L.J."/>
            <person name="Horner N.R."/>
            <person name="Levin J.Z."/>
            <person name="Mammella M."/>
            <person name="Meijer H.J."/>
            <person name="Morris P."/>
            <person name="Nusbaum C."/>
            <person name="Oome S."/>
            <person name="Phillips A.J."/>
            <person name="van Rooyen D."/>
            <person name="Rzeszutek E."/>
            <person name="Saraiva M."/>
            <person name="Secombes C.J."/>
            <person name="Seidl M.F."/>
            <person name="Snel B."/>
            <person name="Stassen J.H."/>
            <person name="Sykes S."/>
            <person name="Tripathy S."/>
            <person name="van den Berg H."/>
            <person name="Vega-Arreguin J.C."/>
            <person name="Wawra S."/>
            <person name="Young S.K."/>
            <person name="Zeng Q."/>
            <person name="Dieguez-Uribeondo J."/>
            <person name="Russ C."/>
            <person name="Tyler B.M."/>
            <person name="van West P."/>
        </authorList>
    </citation>
    <scope>NUCLEOTIDE SEQUENCE [LARGE SCALE GENOMIC DNA]</scope>
    <source>
        <strain evidence="3 4">CBS 223.65</strain>
    </source>
</reference>
<keyword evidence="3" id="KW-0723">Serine/threonine-protein kinase</keyword>
<feature type="transmembrane region" description="Helical" evidence="1">
    <location>
        <begin position="91"/>
        <end position="113"/>
    </location>
</feature>
<dbReference type="InterPro" id="IPR001245">
    <property type="entry name" value="Ser-Thr/Tyr_kinase_cat_dom"/>
</dbReference>
<dbReference type="GeneID" id="24126953"/>
<dbReference type="PROSITE" id="PS50011">
    <property type="entry name" value="PROTEIN_KINASE_DOM"/>
    <property type="match status" value="1"/>
</dbReference>
<dbReference type="PANTHER" id="PTHR48007:SF4">
    <property type="entry name" value="LEUCINE-RICH REPEAT RECEPTOR-LIKE PROTEIN KINASE PXC1"/>
    <property type="match status" value="1"/>
</dbReference>
<dbReference type="Gene3D" id="1.10.510.10">
    <property type="entry name" value="Transferase(Phosphotransferase) domain 1"/>
    <property type="match status" value="1"/>
</dbReference>
<dbReference type="RefSeq" id="XP_012198824.1">
    <property type="nucleotide sequence ID" value="XM_012343434.1"/>
</dbReference>
<keyword evidence="1" id="KW-1133">Transmembrane helix</keyword>
<dbReference type="OMA" id="PLEMAHG"/>
<organism evidence="3 4">
    <name type="scientific">Saprolegnia parasitica (strain CBS 223.65)</name>
    <dbReference type="NCBI Taxonomy" id="695850"/>
    <lineage>
        <taxon>Eukaryota</taxon>
        <taxon>Sar</taxon>
        <taxon>Stramenopiles</taxon>
        <taxon>Oomycota</taxon>
        <taxon>Saprolegniomycetes</taxon>
        <taxon>Saprolegniales</taxon>
        <taxon>Saprolegniaceae</taxon>
        <taxon>Saprolegnia</taxon>
    </lineage>
</organism>
<dbReference type="GO" id="GO:0005524">
    <property type="term" value="F:ATP binding"/>
    <property type="evidence" value="ECO:0007669"/>
    <property type="project" value="InterPro"/>
</dbReference>
<feature type="domain" description="Protein kinase" evidence="2">
    <location>
        <begin position="165"/>
        <end position="445"/>
    </location>
</feature>
<dbReference type="InterPro" id="IPR046959">
    <property type="entry name" value="PRK1-6/SRF4-like"/>
</dbReference>
<evidence type="ECO:0000259" key="2">
    <source>
        <dbReference type="PROSITE" id="PS50011"/>
    </source>
</evidence>
<protein>
    <submittedName>
        <fullName evidence="3">Serine/threonine protein kinase</fullName>
    </submittedName>
</protein>
<dbReference type="InterPro" id="IPR011009">
    <property type="entry name" value="Kinase-like_dom_sf"/>
</dbReference>
<proteinExistence type="predicted"/>
<dbReference type="STRING" id="695850.A0A067CJC3"/>
<dbReference type="EMBL" id="KK583201">
    <property type="protein sequence ID" value="KDO30613.1"/>
    <property type="molecule type" value="Genomic_DNA"/>
</dbReference>
<evidence type="ECO:0000313" key="4">
    <source>
        <dbReference type="Proteomes" id="UP000030745"/>
    </source>
</evidence>
<dbReference type="InterPro" id="IPR000719">
    <property type="entry name" value="Prot_kinase_dom"/>
</dbReference>
<dbReference type="AlphaFoldDB" id="A0A067CJC3"/>
<dbReference type="OrthoDB" id="676979at2759"/>
<keyword evidence="1" id="KW-0472">Membrane</keyword>
<keyword evidence="1" id="KW-0812">Transmembrane</keyword>
<keyword evidence="3" id="KW-0418">Kinase</keyword>
<sequence length="445" mass="47398">MTSSNAHFAALDVARAYALNITTDSVDDCRALQRASFEPSTTTPRCLCVNTTLVCPTTPTTPTSPTIALPTSGSASSLPSAAVASALSTSAIVGVVLGALVCLCLLVSLALYYRRQHRTLKAHACSSNPSSPIEAYLEVRSPHQRVVSLVASLPDPCQVFRDAFPDFTLPLEKEKTSKLATSRSMRLCYSDGAKLALFPIKVTASEKAAFIQRVHMLRDLPPHRHLVALLGVSVINYRTEFAVAVPFAERGSLAHALHHGPPVPAPLEMAHGIASGLAALHAQSVCFDGLTPHRVLVDKAFTCLLDTLHLLRTHHHNAIVSFGSDHMAYMAPEVLRGEPATVSADVYALGMLLGEIWTRTRPYAALLAAHGYVHCDMVLLAAARDCVRVSPFDMVSHAGVAAVIAMCTVDDVTARPTAEGVADVLLDLARASEASSSRLSSPHPL</sequence>
<dbReference type="VEuPathDB" id="FungiDB:SPRG_04513"/>
<keyword evidence="4" id="KW-1185">Reference proteome</keyword>
<dbReference type="KEGG" id="spar:SPRG_04513"/>
<evidence type="ECO:0000313" key="3">
    <source>
        <dbReference type="EMBL" id="KDO30613.1"/>
    </source>
</evidence>
<dbReference type="Proteomes" id="UP000030745">
    <property type="component" value="Unassembled WGS sequence"/>
</dbReference>
<gene>
    <name evidence="3" type="ORF">SPRG_04513</name>
</gene>